<evidence type="ECO:0000313" key="14">
    <source>
        <dbReference type="EnsemblPlants" id="KQL26094"/>
    </source>
</evidence>
<feature type="transmembrane region" description="Helical" evidence="12">
    <location>
        <begin position="398"/>
        <end position="422"/>
    </location>
</feature>
<dbReference type="FunFam" id="1.10.510.10:FF:000384">
    <property type="entry name" value="G-type lectin S-receptor-like serine/threonine-protein kinase"/>
    <property type="match status" value="1"/>
</dbReference>
<comment type="catalytic activity">
    <reaction evidence="11">
        <text>L-seryl-[protein] + ATP = O-phospho-L-seryl-[protein] + ADP + H(+)</text>
        <dbReference type="Rhea" id="RHEA:17989"/>
        <dbReference type="Rhea" id="RHEA-COMP:9863"/>
        <dbReference type="Rhea" id="RHEA-COMP:11604"/>
        <dbReference type="ChEBI" id="CHEBI:15378"/>
        <dbReference type="ChEBI" id="CHEBI:29999"/>
        <dbReference type="ChEBI" id="CHEBI:30616"/>
        <dbReference type="ChEBI" id="CHEBI:83421"/>
        <dbReference type="ChEBI" id="CHEBI:456216"/>
        <dbReference type="EC" id="2.7.11.1"/>
    </reaction>
</comment>
<feature type="domain" description="Protein kinase" evidence="13">
    <location>
        <begin position="83"/>
        <end position="353"/>
    </location>
</feature>
<comment type="catalytic activity">
    <reaction evidence="10">
        <text>L-threonyl-[protein] + ATP = O-phospho-L-threonyl-[protein] + ADP + H(+)</text>
        <dbReference type="Rhea" id="RHEA:46608"/>
        <dbReference type="Rhea" id="RHEA-COMP:11060"/>
        <dbReference type="Rhea" id="RHEA-COMP:11605"/>
        <dbReference type="ChEBI" id="CHEBI:15378"/>
        <dbReference type="ChEBI" id="CHEBI:30013"/>
        <dbReference type="ChEBI" id="CHEBI:30616"/>
        <dbReference type="ChEBI" id="CHEBI:61977"/>
        <dbReference type="ChEBI" id="CHEBI:456216"/>
        <dbReference type="EC" id="2.7.11.1"/>
    </reaction>
</comment>
<evidence type="ECO:0000256" key="10">
    <source>
        <dbReference type="ARBA" id="ARBA00047899"/>
    </source>
</evidence>
<evidence type="ECO:0000256" key="4">
    <source>
        <dbReference type="ARBA" id="ARBA00022729"/>
    </source>
</evidence>
<accession>K3ZSN0</accession>
<dbReference type="InterPro" id="IPR001245">
    <property type="entry name" value="Ser-Thr/Tyr_kinase_cat_dom"/>
</dbReference>
<dbReference type="HOGENOM" id="CLU_000288_21_3_1"/>
<dbReference type="InterPro" id="IPR000719">
    <property type="entry name" value="Prot_kinase_dom"/>
</dbReference>
<name>K3ZSN0_SETIT</name>
<dbReference type="Gene3D" id="1.10.510.10">
    <property type="entry name" value="Transferase(Phosphotransferase) domain 1"/>
    <property type="match status" value="1"/>
</dbReference>
<evidence type="ECO:0000256" key="2">
    <source>
        <dbReference type="ARBA" id="ARBA00022527"/>
    </source>
</evidence>
<dbReference type="FunFam" id="3.30.200.20:FF:000195">
    <property type="entry name" value="G-type lectin S-receptor-like serine/threonine-protein kinase"/>
    <property type="match status" value="1"/>
</dbReference>
<dbReference type="InterPro" id="IPR011009">
    <property type="entry name" value="Kinase-like_dom_sf"/>
</dbReference>
<keyword evidence="2" id="KW-0723">Serine/threonine-protein kinase</keyword>
<keyword evidence="8" id="KW-1015">Disulfide bond</keyword>
<sequence>MVPGQKQDRAFFIIATVYSSAVLCTRLFFWLLSVWRKEKRRKINTIEEPENMDEVLRLWRTEDTSSEFSLYDFSQIADATDNFSPKSKLGEGGFGPVYKGVFPDGQELAIKRLSARSQQGLIEFKNEIQVITKLQHRNLVRLLGCCIHGEEKMLVYEYLTNKSLDHFIFVEGISQGLLYLHNHSRLRIIHRDLKASNILLDSELNPKISDFGMARIFPSDATQATASRLVGTFGYMAPEYASDGLLSIKSDVFSFGVLLLEIISGKRSSGFQYNGEFYNLLEYAWQLWKGRRWSEFIDKSFGDEYEMEELVKYLAVALMCVQEKAMDRPTMRDVVALLSSDGITMPEPKQPAYSYAKLDESVNVTVLSSRNDVTITTINGRYVRHILSMSNFRRHNTANILVGVGVFLMVIFISCLVFHLWIKTQQQREQAILKLRQLSLAIQSVTNLWRMEGSNNLEFSKYDYSYIKEATNNFSIDNKLGQGGFGPVYKVLFMKL</sequence>
<evidence type="ECO:0000313" key="15">
    <source>
        <dbReference type="Proteomes" id="UP000004995"/>
    </source>
</evidence>
<dbReference type="Proteomes" id="UP000004995">
    <property type="component" value="Unassembled WGS sequence"/>
</dbReference>
<reference evidence="14" key="2">
    <citation type="submission" date="2018-08" db="UniProtKB">
        <authorList>
            <consortium name="EnsemblPlants"/>
        </authorList>
    </citation>
    <scope>IDENTIFICATION</scope>
    <source>
        <strain evidence="14">Yugu1</strain>
    </source>
</reference>
<keyword evidence="12" id="KW-0812">Transmembrane</keyword>
<evidence type="ECO:0000256" key="7">
    <source>
        <dbReference type="ARBA" id="ARBA00022840"/>
    </source>
</evidence>
<evidence type="ECO:0000256" key="9">
    <source>
        <dbReference type="ARBA" id="ARBA00023180"/>
    </source>
</evidence>
<evidence type="ECO:0000256" key="6">
    <source>
        <dbReference type="ARBA" id="ARBA00022777"/>
    </source>
</evidence>
<dbReference type="Pfam" id="PF07714">
    <property type="entry name" value="PK_Tyr_Ser-Thr"/>
    <property type="match status" value="1"/>
</dbReference>
<dbReference type="STRING" id="4555.K3ZSN0"/>
<dbReference type="GO" id="GO:0005886">
    <property type="term" value="C:plasma membrane"/>
    <property type="evidence" value="ECO:0000318"/>
    <property type="project" value="GO_Central"/>
</dbReference>
<dbReference type="OMA" id="GDEYEME"/>
<evidence type="ECO:0000256" key="12">
    <source>
        <dbReference type="SAM" id="Phobius"/>
    </source>
</evidence>
<evidence type="ECO:0000256" key="1">
    <source>
        <dbReference type="ARBA" id="ARBA00012513"/>
    </source>
</evidence>
<dbReference type="EnsemblPlants" id="KQL26094">
    <property type="protein sequence ID" value="KQL26094"/>
    <property type="gene ID" value="SETIT_029610mg"/>
</dbReference>
<reference evidence="15" key="1">
    <citation type="journal article" date="2012" name="Nat. Biotechnol.">
        <title>Reference genome sequence of the model plant Setaria.</title>
        <authorList>
            <person name="Bennetzen J.L."/>
            <person name="Schmutz J."/>
            <person name="Wang H."/>
            <person name="Percifield R."/>
            <person name="Hawkins J."/>
            <person name="Pontaroli A.C."/>
            <person name="Estep M."/>
            <person name="Feng L."/>
            <person name="Vaughn J.N."/>
            <person name="Grimwood J."/>
            <person name="Jenkins J."/>
            <person name="Barry K."/>
            <person name="Lindquist E."/>
            <person name="Hellsten U."/>
            <person name="Deshpande S."/>
            <person name="Wang X."/>
            <person name="Wu X."/>
            <person name="Mitros T."/>
            <person name="Triplett J."/>
            <person name="Yang X."/>
            <person name="Ye C.Y."/>
            <person name="Mauro-Herrera M."/>
            <person name="Wang L."/>
            <person name="Li P."/>
            <person name="Sharma M."/>
            <person name="Sharma R."/>
            <person name="Ronald P.C."/>
            <person name="Panaud O."/>
            <person name="Kellogg E.A."/>
            <person name="Brutnell T.P."/>
            <person name="Doust A.N."/>
            <person name="Tuskan G.A."/>
            <person name="Rokhsar D."/>
            <person name="Devos K.M."/>
        </authorList>
    </citation>
    <scope>NUCLEOTIDE SEQUENCE [LARGE SCALE GENOMIC DNA]</scope>
    <source>
        <strain evidence="15">cv. Yugu1</strain>
    </source>
</reference>
<keyword evidence="5" id="KW-0547">Nucleotide-binding</keyword>
<dbReference type="GO" id="GO:0005524">
    <property type="term" value="F:ATP binding"/>
    <property type="evidence" value="ECO:0007669"/>
    <property type="project" value="UniProtKB-KW"/>
</dbReference>
<dbReference type="GO" id="GO:0004674">
    <property type="term" value="F:protein serine/threonine kinase activity"/>
    <property type="evidence" value="ECO:0000318"/>
    <property type="project" value="GO_Central"/>
</dbReference>
<keyword evidence="6" id="KW-0418">Kinase</keyword>
<evidence type="ECO:0000256" key="8">
    <source>
        <dbReference type="ARBA" id="ARBA00023157"/>
    </source>
</evidence>
<dbReference type="PROSITE" id="PS50011">
    <property type="entry name" value="PROTEIN_KINASE_DOM"/>
    <property type="match status" value="1"/>
</dbReference>
<dbReference type="InterPro" id="IPR008271">
    <property type="entry name" value="Ser/Thr_kinase_AS"/>
</dbReference>
<dbReference type="SUPFAM" id="SSF56112">
    <property type="entry name" value="Protein kinase-like (PK-like)"/>
    <property type="match status" value="2"/>
</dbReference>
<dbReference type="InParanoid" id="K3ZSN0"/>
<keyword evidence="9" id="KW-0325">Glycoprotein</keyword>
<organism evidence="14 15">
    <name type="scientific">Setaria italica</name>
    <name type="common">Foxtail millet</name>
    <name type="synonym">Panicum italicum</name>
    <dbReference type="NCBI Taxonomy" id="4555"/>
    <lineage>
        <taxon>Eukaryota</taxon>
        <taxon>Viridiplantae</taxon>
        <taxon>Streptophyta</taxon>
        <taxon>Embryophyta</taxon>
        <taxon>Tracheophyta</taxon>
        <taxon>Spermatophyta</taxon>
        <taxon>Magnoliopsida</taxon>
        <taxon>Liliopsida</taxon>
        <taxon>Poales</taxon>
        <taxon>Poaceae</taxon>
        <taxon>PACMAD clade</taxon>
        <taxon>Panicoideae</taxon>
        <taxon>Panicodae</taxon>
        <taxon>Paniceae</taxon>
        <taxon>Cenchrinae</taxon>
        <taxon>Setaria</taxon>
    </lineage>
</organism>
<evidence type="ECO:0000259" key="13">
    <source>
        <dbReference type="PROSITE" id="PS50011"/>
    </source>
</evidence>
<dbReference type="eggNOG" id="ENOG502QWDY">
    <property type="taxonomic scope" value="Eukaryota"/>
</dbReference>
<evidence type="ECO:0000256" key="11">
    <source>
        <dbReference type="ARBA" id="ARBA00048679"/>
    </source>
</evidence>
<dbReference type="GO" id="GO:0007165">
    <property type="term" value="P:signal transduction"/>
    <property type="evidence" value="ECO:0000318"/>
    <property type="project" value="GO_Central"/>
</dbReference>
<keyword evidence="15" id="KW-1185">Reference proteome</keyword>
<keyword evidence="12" id="KW-0472">Membrane</keyword>
<dbReference type="EC" id="2.7.11.1" evidence="1"/>
<keyword evidence="3" id="KW-0808">Transferase</keyword>
<evidence type="ECO:0000256" key="5">
    <source>
        <dbReference type="ARBA" id="ARBA00022741"/>
    </source>
</evidence>
<dbReference type="PANTHER" id="PTHR27002">
    <property type="entry name" value="RECEPTOR-LIKE SERINE/THREONINE-PROTEIN KINASE SD1-8"/>
    <property type="match status" value="1"/>
</dbReference>
<dbReference type="CDD" id="cd14066">
    <property type="entry name" value="STKc_IRAK"/>
    <property type="match status" value="1"/>
</dbReference>
<proteinExistence type="predicted"/>
<feature type="transmembrane region" description="Helical" evidence="12">
    <location>
        <begin position="12"/>
        <end position="32"/>
    </location>
</feature>
<dbReference type="PANTHER" id="PTHR27002:SF892">
    <property type="entry name" value="OS07G0487300 PROTEIN"/>
    <property type="match status" value="1"/>
</dbReference>
<dbReference type="PROSITE" id="PS00108">
    <property type="entry name" value="PROTEIN_KINASE_ST"/>
    <property type="match status" value="1"/>
</dbReference>
<protein>
    <recommendedName>
        <fullName evidence="1">non-specific serine/threonine protein kinase</fullName>
        <ecNumber evidence="1">2.7.11.1</ecNumber>
    </recommendedName>
</protein>
<keyword evidence="4" id="KW-0732">Signal</keyword>
<dbReference type="Gramene" id="KQL26094">
    <property type="protein sequence ID" value="KQL26094"/>
    <property type="gene ID" value="SETIT_029610mg"/>
</dbReference>
<dbReference type="Gene3D" id="3.30.200.20">
    <property type="entry name" value="Phosphorylase Kinase, domain 1"/>
    <property type="match status" value="2"/>
</dbReference>
<dbReference type="EMBL" id="AGNK02001279">
    <property type="status" value="NOT_ANNOTATED_CDS"/>
    <property type="molecule type" value="Genomic_DNA"/>
</dbReference>
<keyword evidence="7" id="KW-0067">ATP-binding</keyword>
<evidence type="ECO:0000256" key="3">
    <source>
        <dbReference type="ARBA" id="ARBA00022679"/>
    </source>
</evidence>
<dbReference type="AlphaFoldDB" id="K3ZSN0"/>
<dbReference type="SMART" id="SM00220">
    <property type="entry name" value="S_TKc"/>
    <property type="match status" value="1"/>
</dbReference>
<keyword evidence="12" id="KW-1133">Transmembrane helix</keyword>